<evidence type="ECO:0000313" key="10">
    <source>
        <dbReference type="Proteomes" id="UP000193560"/>
    </source>
</evidence>
<feature type="domain" description="Ribophorin II C-terminal" evidence="8">
    <location>
        <begin position="19"/>
        <end position="123"/>
    </location>
</feature>
<name>A0A1X2ITJ8_9FUNG</name>
<dbReference type="GO" id="GO:0016740">
    <property type="term" value="F:transferase activity"/>
    <property type="evidence" value="ECO:0007669"/>
    <property type="project" value="UniProtKB-KW"/>
</dbReference>
<dbReference type="InterPro" id="IPR008814">
    <property type="entry name" value="Swp1"/>
</dbReference>
<keyword evidence="6 7" id="KW-0472">Membrane</keyword>
<comment type="subcellular location">
    <subcellularLocation>
        <location evidence="1">Endoplasmic reticulum membrane</location>
        <topology evidence="1">Multi-pass membrane protein</topology>
    </subcellularLocation>
</comment>
<reference evidence="9 10" key="1">
    <citation type="submission" date="2016-07" db="EMBL/GenBank/DDBJ databases">
        <title>Pervasive Adenine N6-methylation of Active Genes in Fungi.</title>
        <authorList>
            <consortium name="DOE Joint Genome Institute"/>
            <person name="Mondo S.J."/>
            <person name="Dannebaum R.O."/>
            <person name="Kuo R.C."/>
            <person name="Labutti K."/>
            <person name="Haridas S."/>
            <person name="Kuo A."/>
            <person name="Salamov A."/>
            <person name="Ahrendt S.R."/>
            <person name="Lipzen A."/>
            <person name="Sullivan W."/>
            <person name="Andreopoulos W.B."/>
            <person name="Clum A."/>
            <person name="Lindquist E."/>
            <person name="Daum C."/>
            <person name="Ramamoorthy G.K."/>
            <person name="Gryganskyi A."/>
            <person name="Culley D."/>
            <person name="Magnuson J.K."/>
            <person name="James T.Y."/>
            <person name="O'Malley M.A."/>
            <person name="Stajich J.E."/>
            <person name="Spatafora J.W."/>
            <person name="Visel A."/>
            <person name="Grigoriev I.V."/>
        </authorList>
    </citation>
    <scope>NUCLEOTIDE SEQUENCE [LARGE SCALE GENOMIC DNA]</scope>
    <source>
        <strain evidence="9 10">NRRL 1336</strain>
    </source>
</reference>
<dbReference type="PANTHER" id="PTHR12640">
    <property type="entry name" value="RIBOPHORIN II"/>
    <property type="match status" value="1"/>
</dbReference>
<accession>A0A1X2ITJ8</accession>
<evidence type="ECO:0000256" key="3">
    <source>
        <dbReference type="ARBA" id="ARBA00022729"/>
    </source>
</evidence>
<gene>
    <name evidence="9" type="ORF">BCR42DRAFT_433451</name>
</gene>
<feature type="transmembrane region" description="Helical" evidence="7">
    <location>
        <begin position="97"/>
        <end position="116"/>
    </location>
</feature>
<dbReference type="GO" id="GO:0006487">
    <property type="term" value="P:protein N-linked glycosylation"/>
    <property type="evidence" value="ECO:0007669"/>
    <property type="project" value="TreeGrafter"/>
</dbReference>
<evidence type="ECO:0000256" key="5">
    <source>
        <dbReference type="ARBA" id="ARBA00022989"/>
    </source>
</evidence>
<keyword evidence="3" id="KW-0732">Signal</keyword>
<keyword evidence="2 7" id="KW-0812">Transmembrane</keyword>
<dbReference type="STRING" id="90262.A0A1X2ITJ8"/>
<comment type="caution">
    <text evidence="9">The sequence shown here is derived from an EMBL/GenBank/DDBJ whole genome shotgun (WGS) entry which is preliminary data.</text>
</comment>
<keyword evidence="10" id="KW-1185">Reference proteome</keyword>
<evidence type="ECO:0000256" key="1">
    <source>
        <dbReference type="ARBA" id="ARBA00004477"/>
    </source>
</evidence>
<evidence type="ECO:0000256" key="7">
    <source>
        <dbReference type="SAM" id="Phobius"/>
    </source>
</evidence>
<keyword evidence="5 7" id="KW-1133">Transmembrane helix</keyword>
<evidence type="ECO:0000256" key="2">
    <source>
        <dbReference type="ARBA" id="ARBA00022692"/>
    </source>
</evidence>
<evidence type="ECO:0000259" key="8">
    <source>
        <dbReference type="Pfam" id="PF25147"/>
    </source>
</evidence>
<organism evidence="9 10">
    <name type="scientific">Absidia repens</name>
    <dbReference type="NCBI Taxonomy" id="90262"/>
    <lineage>
        <taxon>Eukaryota</taxon>
        <taxon>Fungi</taxon>
        <taxon>Fungi incertae sedis</taxon>
        <taxon>Mucoromycota</taxon>
        <taxon>Mucoromycotina</taxon>
        <taxon>Mucoromycetes</taxon>
        <taxon>Mucorales</taxon>
        <taxon>Cunninghamellaceae</taxon>
        <taxon>Absidia</taxon>
    </lineage>
</organism>
<protein>
    <submittedName>
        <fullName evidence="9">Dolichyl-diphosphooligosaccharide--protein glycosyltransferase subunit Swp1</fullName>
    </submittedName>
</protein>
<proteinExistence type="predicted"/>
<evidence type="ECO:0000256" key="6">
    <source>
        <dbReference type="ARBA" id="ARBA00023136"/>
    </source>
</evidence>
<evidence type="ECO:0000256" key="4">
    <source>
        <dbReference type="ARBA" id="ARBA00022824"/>
    </source>
</evidence>
<keyword evidence="9" id="KW-0808">Transferase</keyword>
<feature type="transmembrane region" description="Helical" evidence="7">
    <location>
        <begin position="69"/>
        <end position="91"/>
    </location>
</feature>
<dbReference type="Proteomes" id="UP000193560">
    <property type="component" value="Unassembled WGS sequence"/>
</dbReference>
<dbReference type="OrthoDB" id="432292at2759"/>
<dbReference type="AlphaFoldDB" id="A0A1X2ITJ8"/>
<dbReference type="EMBL" id="MCGE01000004">
    <property type="protein sequence ID" value="ORZ22119.1"/>
    <property type="molecule type" value="Genomic_DNA"/>
</dbReference>
<dbReference type="GO" id="GO:0008250">
    <property type="term" value="C:oligosaccharyltransferase complex"/>
    <property type="evidence" value="ECO:0007669"/>
    <property type="project" value="InterPro"/>
</dbReference>
<dbReference type="Pfam" id="PF25147">
    <property type="entry name" value="Ribophorin_II_C"/>
    <property type="match status" value="1"/>
</dbReference>
<dbReference type="PANTHER" id="PTHR12640:SF0">
    <property type="entry name" value="DOLICHYL-DIPHOSPHOOLIGOSACCHARIDE--PROTEIN GLYCOSYLTRANSFERASE SUBUNIT 2"/>
    <property type="match status" value="1"/>
</dbReference>
<dbReference type="UniPathway" id="UPA00378"/>
<dbReference type="InterPro" id="IPR056790">
    <property type="entry name" value="Ribophorin_II_C"/>
</dbReference>
<keyword evidence="4" id="KW-0256">Endoplasmic reticulum</keyword>
<feature type="transmembrane region" description="Helical" evidence="7">
    <location>
        <begin position="29"/>
        <end position="49"/>
    </location>
</feature>
<evidence type="ECO:0000313" key="9">
    <source>
        <dbReference type="EMBL" id="ORZ22119.1"/>
    </source>
</evidence>
<sequence length="127" mass="14451">MAAGQEDVFEWQPEIHHQFRPAESMPSAWFSQLFSLVVLSPWLVLAIGWTMIGVTPTKVMSGLSSQRGIWIMAFVGSLAVTDYLFFLYWTHWNIFKTLSYVGGWGLVLFATGQRALSSVQRHRLAQQ</sequence>